<dbReference type="InterPro" id="IPR036638">
    <property type="entry name" value="HLH_DNA-bd_sf"/>
</dbReference>
<name>A0A1Y3E7M2_9BILA</name>
<feature type="non-terminal residue" evidence="2">
    <location>
        <position position="57"/>
    </location>
</feature>
<protein>
    <recommendedName>
        <fullName evidence="1">BHLH domain-containing protein</fullName>
    </recommendedName>
</protein>
<evidence type="ECO:0000259" key="1">
    <source>
        <dbReference type="PROSITE" id="PS50888"/>
    </source>
</evidence>
<gene>
    <name evidence="2" type="ORF">D917_04572</name>
</gene>
<proteinExistence type="predicted"/>
<organism evidence="2 3">
    <name type="scientific">Trichinella nativa</name>
    <dbReference type="NCBI Taxonomy" id="6335"/>
    <lineage>
        <taxon>Eukaryota</taxon>
        <taxon>Metazoa</taxon>
        <taxon>Ecdysozoa</taxon>
        <taxon>Nematoda</taxon>
        <taxon>Enoplea</taxon>
        <taxon>Dorylaimia</taxon>
        <taxon>Trichinellida</taxon>
        <taxon>Trichinellidae</taxon>
        <taxon>Trichinella</taxon>
    </lineage>
</organism>
<reference evidence="2 3" key="1">
    <citation type="submission" date="2015-04" db="EMBL/GenBank/DDBJ databases">
        <title>Draft genome of the roundworm Trichinella nativa.</title>
        <authorList>
            <person name="Mitreva M."/>
        </authorList>
    </citation>
    <scope>NUCLEOTIDE SEQUENCE [LARGE SCALE GENOMIC DNA]</scope>
    <source>
        <strain evidence="2 3">ISS45</strain>
    </source>
</reference>
<feature type="domain" description="BHLH" evidence="1">
    <location>
        <begin position="21"/>
        <end position="57"/>
    </location>
</feature>
<dbReference type="EMBL" id="LVZM01023639">
    <property type="protein sequence ID" value="OUC39836.1"/>
    <property type="molecule type" value="Genomic_DNA"/>
</dbReference>
<dbReference type="Pfam" id="PF00010">
    <property type="entry name" value="HLH"/>
    <property type="match status" value="1"/>
</dbReference>
<comment type="caution">
    <text evidence="2">The sequence shown here is derived from an EMBL/GenBank/DDBJ whole genome shotgun (WGS) entry which is preliminary data.</text>
</comment>
<dbReference type="PROSITE" id="PS50888">
    <property type="entry name" value="BHLH"/>
    <property type="match status" value="1"/>
</dbReference>
<accession>A0A1Y3E7M2</accession>
<dbReference type="Proteomes" id="UP000243006">
    <property type="component" value="Unassembled WGS sequence"/>
</dbReference>
<evidence type="ECO:0000313" key="3">
    <source>
        <dbReference type="Proteomes" id="UP000243006"/>
    </source>
</evidence>
<dbReference type="GO" id="GO:0046983">
    <property type="term" value="F:protein dimerization activity"/>
    <property type="evidence" value="ECO:0007669"/>
    <property type="project" value="InterPro"/>
</dbReference>
<dbReference type="Gene3D" id="4.10.280.10">
    <property type="entry name" value="Helix-loop-helix DNA-binding domain"/>
    <property type="match status" value="1"/>
</dbReference>
<dbReference type="AlphaFoldDB" id="A0A1Y3E7M2"/>
<evidence type="ECO:0000313" key="2">
    <source>
        <dbReference type="EMBL" id="OUC39836.1"/>
    </source>
</evidence>
<dbReference type="InterPro" id="IPR011598">
    <property type="entry name" value="bHLH_dom"/>
</dbReference>
<dbReference type="SUPFAM" id="SSF47459">
    <property type="entry name" value="HLH, helix-loop-helix DNA-binding domain"/>
    <property type="match status" value="1"/>
</dbReference>
<sequence length="57" mass="6826">MFHVFQNTGIRSIRIIIFQYQFQANKPLMEKRRRARINRSLDELKSMLICSTKPSVN</sequence>